<feature type="non-terminal residue" evidence="1">
    <location>
        <position position="22"/>
    </location>
</feature>
<accession>A0A382ZS11</accession>
<sequence length="22" mass="2288">MSASAHRKLSALCVICSVAWGP</sequence>
<reference evidence="1" key="1">
    <citation type="submission" date="2018-05" db="EMBL/GenBank/DDBJ databases">
        <authorList>
            <person name="Lanie J.A."/>
            <person name="Ng W.-L."/>
            <person name="Kazmierczak K.M."/>
            <person name="Andrzejewski T.M."/>
            <person name="Davidsen T.M."/>
            <person name="Wayne K.J."/>
            <person name="Tettelin H."/>
            <person name="Glass J.I."/>
            <person name="Rusch D."/>
            <person name="Podicherti R."/>
            <person name="Tsui H.-C.T."/>
            <person name="Winkler M.E."/>
        </authorList>
    </citation>
    <scope>NUCLEOTIDE SEQUENCE</scope>
</reference>
<organism evidence="1">
    <name type="scientific">marine metagenome</name>
    <dbReference type="NCBI Taxonomy" id="408172"/>
    <lineage>
        <taxon>unclassified sequences</taxon>
        <taxon>metagenomes</taxon>
        <taxon>ecological metagenomes</taxon>
    </lineage>
</organism>
<gene>
    <name evidence="1" type="ORF">METZ01_LOCUS451250</name>
</gene>
<dbReference type="AlphaFoldDB" id="A0A382ZS11"/>
<name>A0A382ZS11_9ZZZZ</name>
<proteinExistence type="predicted"/>
<protein>
    <submittedName>
        <fullName evidence="1">Uncharacterized protein</fullName>
    </submittedName>
</protein>
<evidence type="ECO:0000313" key="1">
    <source>
        <dbReference type="EMBL" id="SVD98396.1"/>
    </source>
</evidence>
<dbReference type="EMBL" id="UINC01186258">
    <property type="protein sequence ID" value="SVD98396.1"/>
    <property type="molecule type" value="Genomic_DNA"/>
</dbReference>